<organism evidence="11 12">
    <name type="scientific">Corynebacterium imitans</name>
    <dbReference type="NCBI Taxonomy" id="156978"/>
    <lineage>
        <taxon>Bacteria</taxon>
        <taxon>Bacillati</taxon>
        <taxon>Actinomycetota</taxon>
        <taxon>Actinomycetes</taxon>
        <taxon>Mycobacteriales</taxon>
        <taxon>Corynebacteriaceae</taxon>
        <taxon>Corynebacterium</taxon>
    </lineage>
</organism>
<keyword evidence="10" id="KW-0915">Sodium</keyword>
<dbReference type="GO" id="GO:0046872">
    <property type="term" value="F:metal ion binding"/>
    <property type="evidence" value="ECO:0007669"/>
    <property type="project" value="UniProtKB-KW"/>
</dbReference>
<evidence type="ECO:0000256" key="10">
    <source>
        <dbReference type="HAMAP-Rule" id="MF_00454"/>
    </source>
</evidence>
<keyword evidence="6 10" id="KW-0407">Ion channel</keyword>
<keyword evidence="2 10" id="KW-1003">Cell membrane</keyword>
<dbReference type="InterPro" id="IPR003691">
    <property type="entry name" value="FluC"/>
</dbReference>
<dbReference type="Pfam" id="PF02537">
    <property type="entry name" value="CRCB"/>
    <property type="match status" value="1"/>
</dbReference>
<keyword evidence="10" id="KW-0479">Metal-binding</keyword>
<comment type="subcellular location">
    <subcellularLocation>
        <location evidence="1 10">Cell membrane</location>
        <topology evidence="1 10">Multi-pass membrane protein</topology>
    </subcellularLocation>
</comment>
<feature type="transmembrane region" description="Helical" evidence="10">
    <location>
        <begin position="83"/>
        <end position="102"/>
    </location>
</feature>
<keyword evidence="3 10" id="KW-0812">Transmembrane</keyword>
<feature type="binding site" evidence="10">
    <location>
        <position position="64"/>
    </location>
    <ligand>
        <name>Na(+)</name>
        <dbReference type="ChEBI" id="CHEBI:29101"/>
        <note>structural</note>
    </ligand>
</feature>
<dbReference type="GO" id="GO:0140114">
    <property type="term" value="P:cellular detoxification of fluoride"/>
    <property type="evidence" value="ECO:0007669"/>
    <property type="project" value="UniProtKB-UniRule"/>
</dbReference>
<comment type="caution">
    <text evidence="10">Lacks conserved residue(s) required for the propagation of feature annotation.</text>
</comment>
<accession>A0A240AC68</accession>
<dbReference type="AlphaFoldDB" id="A0A240AC68"/>
<name>A0A240AC68_9CORY</name>
<evidence type="ECO:0000313" key="12">
    <source>
        <dbReference type="Proteomes" id="UP000215374"/>
    </source>
</evidence>
<evidence type="ECO:0000256" key="1">
    <source>
        <dbReference type="ARBA" id="ARBA00004651"/>
    </source>
</evidence>
<evidence type="ECO:0000313" key="11">
    <source>
        <dbReference type="EMBL" id="SNV80935.1"/>
    </source>
</evidence>
<evidence type="ECO:0000256" key="3">
    <source>
        <dbReference type="ARBA" id="ARBA00022692"/>
    </source>
</evidence>
<comment type="similarity">
    <text evidence="7 10">Belongs to the fluoride channel Fluc/FEX (TC 1.A.43) family.</text>
</comment>
<evidence type="ECO:0000256" key="4">
    <source>
        <dbReference type="ARBA" id="ARBA00022989"/>
    </source>
</evidence>
<evidence type="ECO:0000256" key="6">
    <source>
        <dbReference type="ARBA" id="ARBA00023303"/>
    </source>
</evidence>
<keyword evidence="4 10" id="KW-1133">Transmembrane helix</keyword>
<evidence type="ECO:0000256" key="2">
    <source>
        <dbReference type="ARBA" id="ARBA00022475"/>
    </source>
</evidence>
<dbReference type="Proteomes" id="UP000215374">
    <property type="component" value="Chromosome 1"/>
</dbReference>
<dbReference type="OrthoDB" id="4408652at2"/>
<comment type="catalytic activity">
    <reaction evidence="8">
        <text>fluoride(in) = fluoride(out)</text>
        <dbReference type="Rhea" id="RHEA:76159"/>
        <dbReference type="ChEBI" id="CHEBI:17051"/>
    </reaction>
    <physiologicalReaction direction="left-to-right" evidence="8">
        <dbReference type="Rhea" id="RHEA:76160"/>
    </physiologicalReaction>
</comment>
<dbReference type="RefSeq" id="WP_038592242.1">
    <property type="nucleotide sequence ID" value="NZ_CP009211.1"/>
</dbReference>
<dbReference type="HAMAP" id="MF_00454">
    <property type="entry name" value="FluC"/>
    <property type="match status" value="1"/>
</dbReference>
<evidence type="ECO:0000256" key="5">
    <source>
        <dbReference type="ARBA" id="ARBA00023136"/>
    </source>
</evidence>
<feature type="transmembrane region" description="Helical" evidence="10">
    <location>
        <begin position="57"/>
        <end position="77"/>
    </location>
</feature>
<evidence type="ECO:0000256" key="8">
    <source>
        <dbReference type="ARBA" id="ARBA00035585"/>
    </source>
</evidence>
<protein>
    <recommendedName>
        <fullName evidence="10">Fluoride-specific ion channel FluC</fullName>
    </recommendedName>
</protein>
<dbReference type="EMBL" id="LT906467">
    <property type="protein sequence ID" value="SNV80935.1"/>
    <property type="molecule type" value="Genomic_DNA"/>
</dbReference>
<keyword evidence="10" id="KW-0813">Transport</keyword>
<feature type="binding site" evidence="10">
    <location>
        <position position="67"/>
    </location>
    <ligand>
        <name>Na(+)</name>
        <dbReference type="ChEBI" id="CHEBI:29101"/>
        <note>structural</note>
    </ligand>
</feature>
<dbReference type="GO" id="GO:0062054">
    <property type="term" value="F:fluoride channel activity"/>
    <property type="evidence" value="ECO:0007669"/>
    <property type="project" value="UniProtKB-UniRule"/>
</dbReference>
<evidence type="ECO:0000256" key="9">
    <source>
        <dbReference type="ARBA" id="ARBA00049940"/>
    </source>
</evidence>
<gene>
    <name evidence="11" type="primary">ccrB</name>
    <name evidence="10" type="synonym">crcB</name>
    <name evidence="10" type="synonym">fluC</name>
    <name evidence="11" type="ORF">SAMEA4535761_02018</name>
</gene>
<evidence type="ECO:0000256" key="7">
    <source>
        <dbReference type="ARBA" id="ARBA00035120"/>
    </source>
</evidence>
<comment type="function">
    <text evidence="9 10">Fluoride-specific ion channel. Important for reducing fluoride concentration in the cell, thus reducing its toxicity.</text>
</comment>
<keyword evidence="10" id="KW-0406">Ion transport</keyword>
<reference evidence="11 12" key="1">
    <citation type="submission" date="2017-06" db="EMBL/GenBank/DDBJ databases">
        <authorList>
            <consortium name="Pathogen Informatics"/>
        </authorList>
    </citation>
    <scope>NUCLEOTIDE SEQUENCE [LARGE SCALE GENOMIC DNA]</scope>
    <source>
        <strain evidence="11 12">NCTC13015</strain>
    </source>
</reference>
<proteinExistence type="inferred from homology"/>
<dbReference type="GO" id="GO:0005886">
    <property type="term" value="C:plasma membrane"/>
    <property type="evidence" value="ECO:0007669"/>
    <property type="project" value="UniProtKB-SubCell"/>
</dbReference>
<keyword evidence="5 10" id="KW-0472">Membrane</keyword>
<sequence>MQGNTFREALLVGLGAALGALLRAALLAVAPGPAAVATLAVNGVGAFAMGYFKPGPLFGTGFLGGFTTFSAMAVAAIHSSAIWAFGLVVASFVVCVGAWLLADATSPHPYRQTTKS</sequence>
<comment type="activity regulation">
    <text evidence="10">Na(+) is not transported, but it plays an essential structural role and its presence is essential for fluoride channel function.</text>
</comment>